<proteinExistence type="predicted"/>
<accession>A0ABU2NGN1</accession>
<keyword evidence="1" id="KW-1133">Transmembrane helix</keyword>
<evidence type="ECO:0000313" key="3">
    <source>
        <dbReference type="Proteomes" id="UP001183202"/>
    </source>
</evidence>
<keyword evidence="1" id="KW-0472">Membrane</keyword>
<gene>
    <name evidence="2" type="ORF">RM445_26750</name>
</gene>
<feature type="transmembrane region" description="Helical" evidence="1">
    <location>
        <begin position="49"/>
        <end position="69"/>
    </location>
</feature>
<name>A0ABU2NGN1_9PSEU</name>
<organism evidence="2 3">
    <name type="scientific">Pseudonocardia charpentierae</name>
    <dbReference type="NCBI Taxonomy" id="3075545"/>
    <lineage>
        <taxon>Bacteria</taxon>
        <taxon>Bacillati</taxon>
        <taxon>Actinomycetota</taxon>
        <taxon>Actinomycetes</taxon>
        <taxon>Pseudonocardiales</taxon>
        <taxon>Pseudonocardiaceae</taxon>
        <taxon>Pseudonocardia</taxon>
    </lineage>
</organism>
<keyword evidence="3" id="KW-1185">Reference proteome</keyword>
<sequence>MAVWVWAVLAAAAVAILAAIAGARLDALTDLGGLPRLPIGGDQLTSGGVVTALLALAAALAGAVLGGLAGMRFHRKVDRVDVGDVGDRT</sequence>
<comment type="caution">
    <text evidence="2">The sequence shown here is derived from an EMBL/GenBank/DDBJ whole genome shotgun (WGS) entry which is preliminary data.</text>
</comment>
<keyword evidence="1" id="KW-0812">Transmembrane</keyword>
<evidence type="ECO:0000313" key="2">
    <source>
        <dbReference type="EMBL" id="MDT0353117.1"/>
    </source>
</evidence>
<dbReference type="EMBL" id="JAVREJ010000026">
    <property type="protein sequence ID" value="MDT0353117.1"/>
    <property type="molecule type" value="Genomic_DNA"/>
</dbReference>
<evidence type="ECO:0000256" key="1">
    <source>
        <dbReference type="SAM" id="Phobius"/>
    </source>
</evidence>
<protein>
    <submittedName>
        <fullName evidence="2">Uncharacterized protein</fullName>
    </submittedName>
</protein>
<dbReference type="RefSeq" id="WP_311559630.1">
    <property type="nucleotide sequence ID" value="NZ_JAVREJ010000026.1"/>
</dbReference>
<reference evidence="3" key="1">
    <citation type="submission" date="2023-07" db="EMBL/GenBank/DDBJ databases">
        <title>30 novel species of actinomycetes from the DSMZ collection.</title>
        <authorList>
            <person name="Nouioui I."/>
        </authorList>
    </citation>
    <scope>NUCLEOTIDE SEQUENCE [LARGE SCALE GENOMIC DNA]</scope>
    <source>
        <strain evidence="3">DSM 45834</strain>
    </source>
</reference>
<dbReference type="Proteomes" id="UP001183202">
    <property type="component" value="Unassembled WGS sequence"/>
</dbReference>